<dbReference type="PRINTS" id="PR01438">
    <property type="entry name" value="UNVRSLSTRESS"/>
</dbReference>
<dbReference type="Proteomes" id="UP000198885">
    <property type="component" value="Unassembled WGS sequence"/>
</dbReference>
<dbReference type="STRING" id="641238.SAMN04490244_10867"/>
<dbReference type="PANTHER" id="PTHR46268:SF6">
    <property type="entry name" value="UNIVERSAL STRESS PROTEIN UP12"/>
    <property type="match status" value="1"/>
</dbReference>
<evidence type="ECO:0000256" key="1">
    <source>
        <dbReference type="ARBA" id="ARBA00008791"/>
    </source>
</evidence>
<dbReference type="InterPro" id="IPR006015">
    <property type="entry name" value="Universal_stress_UspA"/>
</dbReference>
<evidence type="ECO:0000313" key="4">
    <source>
        <dbReference type="Proteomes" id="UP000198885"/>
    </source>
</evidence>
<dbReference type="CDD" id="cd00293">
    <property type="entry name" value="USP-like"/>
    <property type="match status" value="1"/>
</dbReference>
<dbReference type="PANTHER" id="PTHR46268">
    <property type="entry name" value="STRESS RESPONSE PROTEIN NHAX"/>
    <property type="match status" value="1"/>
</dbReference>
<gene>
    <name evidence="3" type="ORF">SAMN04490244_10867</name>
</gene>
<dbReference type="SUPFAM" id="SSF52402">
    <property type="entry name" value="Adenine nucleotide alpha hydrolases-like"/>
    <property type="match status" value="1"/>
</dbReference>
<name>A0A1H9VT37_9RHOB</name>
<evidence type="ECO:0000313" key="3">
    <source>
        <dbReference type="EMBL" id="SES24674.1"/>
    </source>
</evidence>
<dbReference type="EMBL" id="FOGU01000008">
    <property type="protein sequence ID" value="SES24674.1"/>
    <property type="molecule type" value="Genomic_DNA"/>
</dbReference>
<dbReference type="Pfam" id="PF00582">
    <property type="entry name" value="Usp"/>
    <property type="match status" value="1"/>
</dbReference>
<reference evidence="3 4" key="1">
    <citation type="submission" date="2016-10" db="EMBL/GenBank/DDBJ databases">
        <authorList>
            <person name="de Groot N.N."/>
        </authorList>
    </citation>
    <scope>NUCLEOTIDE SEQUENCE [LARGE SCALE GENOMIC DNA]</scope>
    <source>
        <strain evidence="3 4">DSM 23042</strain>
    </source>
</reference>
<dbReference type="RefSeq" id="WP_092694660.1">
    <property type="nucleotide sequence ID" value="NZ_FOGU01000008.1"/>
</dbReference>
<protein>
    <submittedName>
        <fullName evidence="3">Nucleotide-binding universal stress protein, UspA family</fullName>
    </submittedName>
</protein>
<dbReference type="InterPro" id="IPR014729">
    <property type="entry name" value="Rossmann-like_a/b/a_fold"/>
</dbReference>
<dbReference type="AlphaFoldDB" id="A0A1H9VT37"/>
<accession>A0A1H9VT37</accession>
<keyword evidence="4" id="KW-1185">Reference proteome</keyword>
<dbReference type="OrthoDB" id="9792500at2"/>
<organism evidence="3 4">
    <name type="scientific">Tranquillimonas rosea</name>
    <dbReference type="NCBI Taxonomy" id="641238"/>
    <lineage>
        <taxon>Bacteria</taxon>
        <taxon>Pseudomonadati</taxon>
        <taxon>Pseudomonadota</taxon>
        <taxon>Alphaproteobacteria</taxon>
        <taxon>Rhodobacterales</taxon>
        <taxon>Roseobacteraceae</taxon>
        <taxon>Tranquillimonas</taxon>
    </lineage>
</organism>
<proteinExistence type="inferred from homology"/>
<sequence length="140" mass="15187">MFKTILLPIDVNHPESWDKALPMARRLLAPDGTLHLLGIVHDIGSAMVAAALPPNFEEISLKHMKSALEDFRLEHCADLSCETHVGHGHVADTIVRAADKAGAEVIVMASHPPSDLRTLLVGSNADRVVRHATLPVMVVR</sequence>
<dbReference type="InterPro" id="IPR006016">
    <property type="entry name" value="UspA"/>
</dbReference>
<comment type="similarity">
    <text evidence="1">Belongs to the universal stress protein A family.</text>
</comment>
<feature type="domain" description="UspA" evidence="2">
    <location>
        <begin position="1"/>
        <end position="140"/>
    </location>
</feature>
<dbReference type="Gene3D" id="3.40.50.620">
    <property type="entry name" value="HUPs"/>
    <property type="match status" value="1"/>
</dbReference>
<evidence type="ECO:0000259" key="2">
    <source>
        <dbReference type="Pfam" id="PF00582"/>
    </source>
</evidence>